<organism evidence="2 3">
    <name type="scientific">Malassezia brasiliensis</name>
    <dbReference type="NCBI Taxonomy" id="1821822"/>
    <lineage>
        <taxon>Eukaryota</taxon>
        <taxon>Fungi</taxon>
        <taxon>Dikarya</taxon>
        <taxon>Basidiomycota</taxon>
        <taxon>Ustilaginomycotina</taxon>
        <taxon>Malasseziomycetes</taxon>
        <taxon>Malasseziales</taxon>
        <taxon>Malasseziaceae</taxon>
        <taxon>Malassezia</taxon>
    </lineage>
</organism>
<feature type="domain" description="VOC" evidence="1">
    <location>
        <begin position="12"/>
        <end position="143"/>
    </location>
</feature>
<evidence type="ECO:0000259" key="1">
    <source>
        <dbReference type="PROSITE" id="PS51819"/>
    </source>
</evidence>
<dbReference type="PANTHER" id="PTHR10374">
    <property type="entry name" value="LACTOYLGLUTATHIONE LYASE GLYOXALASE I"/>
    <property type="match status" value="1"/>
</dbReference>
<accession>A0AAF0DPS1</accession>
<dbReference type="InterPro" id="IPR037523">
    <property type="entry name" value="VOC_core"/>
</dbReference>
<dbReference type="SUPFAM" id="SSF54593">
    <property type="entry name" value="Glyoxalase/Bleomycin resistance protein/Dihydroxybiphenyl dioxygenase"/>
    <property type="match status" value="1"/>
</dbReference>
<dbReference type="Gene3D" id="3.10.180.10">
    <property type="entry name" value="2,3-Dihydroxybiphenyl 1,2-Dioxygenase, domain 1"/>
    <property type="match status" value="1"/>
</dbReference>
<dbReference type="Pfam" id="PF00903">
    <property type="entry name" value="Glyoxalase"/>
    <property type="match status" value="1"/>
</dbReference>
<evidence type="ECO:0000313" key="2">
    <source>
        <dbReference type="EMBL" id="WFC93703.1"/>
    </source>
</evidence>
<dbReference type="PROSITE" id="PS51819">
    <property type="entry name" value="VOC"/>
    <property type="match status" value="1"/>
</dbReference>
<proteinExistence type="predicted"/>
<dbReference type="InterPro" id="IPR004360">
    <property type="entry name" value="Glyas_Fos-R_dOase_dom"/>
</dbReference>
<protein>
    <recommendedName>
        <fullName evidence="1">VOC domain-containing protein</fullName>
    </recommendedName>
</protein>
<keyword evidence="3" id="KW-1185">Reference proteome</keyword>
<evidence type="ECO:0000313" key="3">
    <source>
        <dbReference type="Proteomes" id="UP001216638"/>
    </source>
</evidence>
<dbReference type="InterPro" id="IPR029068">
    <property type="entry name" value="Glyas_Bleomycin-R_OHBP_Dase"/>
</dbReference>
<dbReference type="EMBL" id="CP119951">
    <property type="protein sequence ID" value="WFC93703.1"/>
    <property type="molecule type" value="Genomic_DNA"/>
</dbReference>
<dbReference type="AlphaFoldDB" id="A0AAF0DPS1"/>
<dbReference type="Proteomes" id="UP001216638">
    <property type="component" value="Chromosome 1"/>
</dbReference>
<sequence length="191" mass="21605">MSNPWRDTKGFSFHSICIQVKDIEESVMFYQEVFGMDMVRETSVGDISKVWLRFPANKDSPLFGHAHSLIELVQRKGTDTDANFQTRATGGGFHHLCFSVPDIFKAKRRFESLGVETVDIGSAKNDIIVIHDPDHYPIQLISQDFDIHEELEKACRQVVMEGAEQAMQDLRLDNNPITLEEAGIQVAPQAQ</sequence>
<name>A0AAF0DPS1_9BASI</name>
<reference evidence="2" key="1">
    <citation type="submission" date="2023-03" db="EMBL/GenBank/DDBJ databases">
        <title>Mating type loci evolution in Malassezia.</title>
        <authorList>
            <person name="Coelho M.A."/>
        </authorList>
    </citation>
    <scope>NUCLEOTIDE SEQUENCE</scope>
    <source>
        <strain evidence="2">CBS 14135</strain>
    </source>
</reference>
<gene>
    <name evidence="2" type="ORF">MBRA1_000325</name>
</gene>
<dbReference type="PANTHER" id="PTHR10374:SF30">
    <property type="entry name" value="LACTOYLGLUTATHIONE LYASE"/>
    <property type="match status" value="1"/>
</dbReference>